<dbReference type="AlphaFoldDB" id="A0A2J6RBC3"/>
<keyword evidence="1" id="KW-0732">Signal</keyword>
<dbReference type="OrthoDB" id="3560895at2759"/>
<keyword evidence="3" id="KW-1185">Reference proteome</keyword>
<organism evidence="2 3">
    <name type="scientific">Hyaloscypha variabilis (strain UAMH 11265 / GT02V1 / F)</name>
    <name type="common">Meliniomyces variabilis</name>
    <dbReference type="NCBI Taxonomy" id="1149755"/>
    <lineage>
        <taxon>Eukaryota</taxon>
        <taxon>Fungi</taxon>
        <taxon>Dikarya</taxon>
        <taxon>Ascomycota</taxon>
        <taxon>Pezizomycotina</taxon>
        <taxon>Leotiomycetes</taxon>
        <taxon>Helotiales</taxon>
        <taxon>Hyaloscyphaceae</taxon>
        <taxon>Hyaloscypha</taxon>
        <taxon>Hyaloscypha variabilis</taxon>
    </lineage>
</organism>
<evidence type="ECO:0000313" key="2">
    <source>
        <dbReference type="EMBL" id="PMD35820.1"/>
    </source>
</evidence>
<proteinExistence type="predicted"/>
<accession>A0A2J6RBC3</accession>
<feature type="signal peptide" evidence="1">
    <location>
        <begin position="1"/>
        <end position="24"/>
    </location>
</feature>
<sequence>MYPSFNVLLLVLPAVLICRVTVDASLSPFGQVRGRQTPSTGEEYCSEGICSYSETLSNACQGFSGQSDKTQWYECICGNGFVSANQECIWCQEALNLTDLSLDLWSESIASSGCSSAHATIAPVPSSVLASISAWNSSYSSFLATATLTSFGESATTGPTISTSNFGLSTSLSTGNGANSSSWTSTFTLLAPTGDNSIATGAAATATSLGSSPSSSSKGNEGGLRMMNNSVMILLLFSSASSILYML</sequence>
<protein>
    <submittedName>
        <fullName evidence="2">Uncharacterized protein</fullName>
    </submittedName>
</protein>
<feature type="chain" id="PRO_5014317005" evidence="1">
    <location>
        <begin position="25"/>
        <end position="247"/>
    </location>
</feature>
<gene>
    <name evidence="2" type="ORF">L207DRAFT_637015</name>
</gene>
<dbReference type="EMBL" id="KZ613951">
    <property type="protein sequence ID" value="PMD35820.1"/>
    <property type="molecule type" value="Genomic_DNA"/>
</dbReference>
<evidence type="ECO:0000256" key="1">
    <source>
        <dbReference type="SAM" id="SignalP"/>
    </source>
</evidence>
<reference evidence="2 3" key="1">
    <citation type="submission" date="2016-04" db="EMBL/GenBank/DDBJ databases">
        <title>A degradative enzymes factory behind the ericoid mycorrhizal symbiosis.</title>
        <authorList>
            <consortium name="DOE Joint Genome Institute"/>
            <person name="Martino E."/>
            <person name="Morin E."/>
            <person name="Grelet G."/>
            <person name="Kuo A."/>
            <person name="Kohler A."/>
            <person name="Daghino S."/>
            <person name="Barry K."/>
            <person name="Choi C."/>
            <person name="Cichocki N."/>
            <person name="Clum A."/>
            <person name="Copeland A."/>
            <person name="Hainaut M."/>
            <person name="Haridas S."/>
            <person name="Labutti K."/>
            <person name="Lindquist E."/>
            <person name="Lipzen A."/>
            <person name="Khouja H.-R."/>
            <person name="Murat C."/>
            <person name="Ohm R."/>
            <person name="Olson A."/>
            <person name="Spatafora J."/>
            <person name="Veneault-Fourrey C."/>
            <person name="Henrissat B."/>
            <person name="Grigoriev I."/>
            <person name="Martin F."/>
            <person name="Perotto S."/>
        </authorList>
    </citation>
    <scope>NUCLEOTIDE SEQUENCE [LARGE SCALE GENOMIC DNA]</scope>
    <source>
        <strain evidence="2 3">F</strain>
    </source>
</reference>
<name>A0A2J6RBC3_HYAVF</name>
<dbReference type="Proteomes" id="UP000235786">
    <property type="component" value="Unassembled WGS sequence"/>
</dbReference>
<evidence type="ECO:0000313" key="3">
    <source>
        <dbReference type="Proteomes" id="UP000235786"/>
    </source>
</evidence>